<sequence>VVPDVDTSVARETDVVPNVDTTVVPKTVLSQDTPGTPDQMTTTKKEKTPDETMTDNAITKSQTDESMKTVEAEIEEDPSVDKDMNDDTDVVIVDDIVSKE</sequence>
<dbReference type="Proteomes" id="UP000265520">
    <property type="component" value="Unassembled WGS sequence"/>
</dbReference>
<feature type="compositionally biased region" description="Polar residues" evidence="1">
    <location>
        <begin position="29"/>
        <end position="39"/>
    </location>
</feature>
<accession>A0A392SFW1</accession>
<protein>
    <submittedName>
        <fullName evidence="2">Uncharacterized protein</fullName>
    </submittedName>
</protein>
<name>A0A392SFW1_9FABA</name>
<keyword evidence="3" id="KW-1185">Reference proteome</keyword>
<feature type="non-terminal residue" evidence="2">
    <location>
        <position position="1"/>
    </location>
</feature>
<feature type="compositionally biased region" description="Basic and acidic residues" evidence="1">
    <location>
        <begin position="62"/>
        <end position="71"/>
    </location>
</feature>
<reference evidence="2 3" key="1">
    <citation type="journal article" date="2018" name="Front. Plant Sci.">
        <title>Red Clover (Trifolium pratense) and Zigzag Clover (T. medium) - A Picture of Genomic Similarities and Differences.</title>
        <authorList>
            <person name="Dluhosova J."/>
            <person name="Istvanek J."/>
            <person name="Nedelnik J."/>
            <person name="Repkova J."/>
        </authorList>
    </citation>
    <scope>NUCLEOTIDE SEQUENCE [LARGE SCALE GENOMIC DNA]</scope>
    <source>
        <strain evidence="3">cv. 10/8</strain>
        <tissue evidence="2">Leaf</tissue>
    </source>
</reference>
<feature type="region of interest" description="Disordered" evidence="1">
    <location>
        <begin position="28"/>
        <end position="88"/>
    </location>
</feature>
<dbReference type="EMBL" id="LXQA010363142">
    <property type="protein sequence ID" value="MCI46815.1"/>
    <property type="molecule type" value="Genomic_DNA"/>
</dbReference>
<comment type="caution">
    <text evidence="2">The sequence shown here is derived from an EMBL/GenBank/DDBJ whole genome shotgun (WGS) entry which is preliminary data.</text>
</comment>
<proteinExistence type="predicted"/>
<evidence type="ECO:0000256" key="1">
    <source>
        <dbReference type="SAM" id="MobiDB-lite"/>
    </source>
</evidence>
<evidence type="ECO:0000313" key="3">
    <source>
        <dbReference type="Proteomes" id="UP000265520"/>
    </source>
</evidence>
<feature type="non-terminal residue" evidence="2">
    <location>
        <position position="100"/>
    </location>
</feature>
<evidence type="ECO:0000313" key="2">
    <source>
        <dbReference type="EMBL" id="MCI46815.1"/>
    </source>
</evidence>
<organism evidence="2 3">
    <name type="scientific">Trifolium medium</name>
    <dbReference type="NCBI Taxonomy" id="97028"/>
    <lineage>
        <taxon>Eukaryota</taxon>
        <taxon>Viridiplantae</taxon>
        <taxon>Streptophyta</taxon>
        <taxon>Embryophyta</taxon>
        <taxon>Tracheophyta</taxon>
        <taxon>Spermatophyta</taxon>
        <taxon>Magnoliopsida</taxon>
        <taxon>eudicotyledons</taxon>
        <taxon>Gunneridae</taxon>
        <taxon>Pentapetalae</taxon>
        <taxon>rosids</taxon>
        <taxon>fabids</taxon>
        <taxon>Fabales</taxon>
        <taxon>Fabaceae</taxon>
        <taxon>Papilionoideae</taxon>
        <taxon>50 kb inversion clade</taxon>
        <taxon>NPAAA clade</taxon>
        <taxon>Hologalegina</taxon>
        <taxon>IRL clade</taxon>
        <taxon>Trifolieae</taxon>
        <taxon>Trifolium</taxon>
    </lineage>
</organism>
<dbReference type="AlphaFoldDB" id="A0A392SFW1"/>